<protein>
    <submittedName>
        <fullName evidence="1">Uncharacterized protein</fullName>
    </submittedName>
</protein>
<dbReference type="Gene3D" id="3.90.75.20">
    <property type="match status" value="1"/>
</dbReference>
<dbReference type="InterPro" id="IPR044925">
    <property type="entry name" value="His-Me_finger_sf"/>
</dbReference>
<proteinExistence type="predicted"/>
<sequence>MRKQIRDFEGYEIDELGNVYCTRYKDERILRSWEEINTGYQLVRIRKNKKTVCFRVHRLVAEAFLPNPDNLPYVKHKGDNRKDNSVYNLEWGSCPDNTQEGYDNNCYAFYTRCHSVKATHKATGEVFYFKSLRCCADALGLDRKRISAILKQGAPNNYDYEFCYEMPND</sequence>
<dbReference type="EMBL" id="MN850571">
    <property type="protein sequence ID" value="QHR65642.1"/>
    <property type="molecule type" value="Genomic_DNA"/>
</dbReference>
<name>A0A6B9WLQ2_9CAUD</name>
<accession>A0A6B9WLQ2</accession>
<reference evidence="2" key="1">
    <citation type="submission" date="2019-12" db="EMBL/GenBank/DDBJ databases">
        <authorList>
            <person name="Olsen N.S."/>
            <person name="Junco L.M.F."/>
            <person name="Kot W."/>
            <person name="Hansen L.H."/>
        </authorList>
    </citation>
    <scope>NUCLEOTIDE SEQUENCE [LARGE SCALE GENOMIC DNA]</scope>
</reference>
<dbReference type="Proteomes" id="UP000464289">
    <property type="component" value="Segment"/>
</dbReference>
<evidence type="ECO:0000313" key="1">
    <source>
        <dbReference type="EMBL" id="QHR65642.1"/>
    </source>
</evidence>
<dbReference type="SUPFAM" id="SSF54060">
    <property type="entry name" value="His-Me finger endonucleases"/>
    <property type="match status" value="1"/>
</dbReference>
<keyword evidence="2" id="KW-1185">Reference proteome</keyword>
<gene>
    <name evidence="1" type="ORF">nepoznato_193</name>
</gene>
<organism evidence="1 2">
    <name type="scientific">Escherichia phage nepoznato</name>
    <dbReference type="NCBI Taxonomy" id="2696431"/>
    <lineage>
        <taxon>Viruses</taxon>
        <taxon>Duplodnaviria</taxon>
        <taxon>Heunggongvirae</taxon>
        <taxon>Uroviricota</taxon>
        <taxon>Caudoviricetes</taxon>
        <taxon>Stephanstirmvirinae</taxon>
        <taxon>Phapecoctavirus</taxon>
        <taxon>Phapecoctavirus nepoznato</taxon>
    </lineage>
</organism>
<evidence type="ECO:0000313" key="2">
    <source>
        <dbReference type="Proteomes" id="UP000464289"/>
    </source>
</evidence>